<evidence type="ECO:0000313" key="13">
    <source>
        <dbReference type="EMBL" id="AGH46202.1"/>
    </source>
</evidence>
<dbReference type="PANTHER" id="PTHR30525">
    <property type="entry name" value="1-DEOXY-D-XYLULOSE 5-PHOSPHATE REDUCTOISOMERASE"/>
    <property type="match status" value="1"/>
</dbReference>
<dbReference type="Gene3D" id="1.10.1740.10">
    <property type="match status" value="1"/>
</dbReference>
<sequence>MQNISVLGATGSIGRSTIDVLNRHPELFSVYALTANSNIELLLQQALLCSPKYVVIADPKQFKRAKKIFSDHPLTCEVLSGHNALEQVASAPEVDIVMAAIVGAAGLLPTLAAVKAGKKVLLANKESLVMSGDLFIQAANLHNAKILPIDSEHNAIFQCLPADFKYGELCSSGISKILLTGSGGPFLSSPLSELHHVTPDQACAHPNWDMGRKISVDSATMMNKGLEFIEAKWLFGLESSDIQVVLHPQSIIHSMVQYLDGSVLAQMGNPDMRTPIAHALAFPDRIESGVAPLDFNQLANFTFTEPEAERYPNLILAMQASSAGQYATTTLNAANEVAVNAFLQGQIGFLQIAQVNQECLQQTSSHNLDSIEAVLESDNSARRLSMNIIGNLNQSCMQRVSS</sequence>
<feature type="binding site" evidence="9">
    <location>
        <position position="12"/>
    </location>
    <ligand>
        <name>NADPH</name>
        <dbReference type="ChEBI" id="CHEBI:57783"/>
    </ligand>
</feature>
<feature type="binding site" evidence="9">
    <location>
        <position position="13"/>
    </location>
    <ligand>
        <name>NADPH</name>
        <dbReference type="ChEBI" id="CHEBI:57783"/>
    </ligand>
</feature>
<evidence type="ECO:0000256" key="4">
    <source>
        <dbReference type="ARBA" id="ARBA00022857"/>
    </source>
</evidence>
<dbReference type="SUPFAM" id="SSF51735">
    <property type="entry name" value="NAD(P)-binding Rossmann-fold domains"/>
    <property type="match status" value="1"/>
</dbReference>
<evidence type="ECO:0000256" key="9">
    <source>
        <dbReference type="HAMAP-Rule" id="MF_00183"/>
    </source>
</evidence>
<reference evidence="13 14" key="1">
    <citation type="journal article" date="2013" name="Genome Announc.">
        <title>Complete Genome Sequence of Glaciecola psychrophila Strain 170T.</title>
        <authorList>
            <person name="Yin J."/>
            <person name="Chen J."/>
            <person name="Liu G."/>
            <person name="Yu Y."/>
            <person name="Song L."/>
            <person name="Wang X."/>
            <person name="Qu X."/>
        </authorList>
    </citation>
    <scope>NUCLEOTIDE SEQUENCE [LARGE SCALE GENOMIC DNA]</scope>
    <source>
        <strain evidence="13 14">170</strain>
    </source>
</reference>
<keyword evidence="7 9" id="KW-0414">Isoprene biosynthesis</keyword>
<dbReference type="GO" id="GO:0030604">
    <property type="term" value="F:1-deoxy-D-xylulose-5-phosphate reductoisomerase activity"/>
    <property type="evidence" value="ECO:0007669"/>
    <property type="project" value="UniProtKB-UniRule"/>
</dbReference>
<comment type="similarity">
    <text evidence="2 9">Belongs to the DXR family.</text>
</comment>
<feature type="binding site" evidence="9">
    <location>
        <position position="227"/>
    </location>
    <ligand>
        <name>1-deoxy-D-xylulose 5-phosphate</name>
        <dbReference type="ChEBI" id="CHEBI:57792"/>
    </ligand>
</feature>
<dbReference type="HOGENOM" id="CLU_035714_4_0_6"/>
<feature type="binding site" evidence="9">
    <location>
        <position position="223"/>
    </location>
    <ligand>
        <name>1-deoxy-D-xylulose 5-phosphate</name>
        <dbReference type="ChEBI" id="CHEBI:57792"/>
    </ligand>
</feature>
<dbReference type="eggNOG" id="COG0743">
    <property type="taxonomic scope" value="Bacteria"/>
</dbReference>
<dbReference type="OrthoDB" id="9806546at2"/>
<dbReference type="Pfam" id="PF13288">
    <property type="entry name" value="DXPR_C"/>
    <property type="match status" value="1"/>
</dbReference>
<feature type="binding site" evidence="9">
    <location>
        <position position="224"/>
    </location>
    <ligand>
        <name>1-deoxy-D-xylulose 5-phosphate</name>
        <dbReference type="ChEBI" id="CHEBI:57792"/>
    </ligand>
</feature>
<gene>
    <name evidence="9" type="primary">dxr</name>
    <name evidence="13" type="ORF">C427_4097</name>
</gene>
<comment type="function">
    <text evidence="9">Catalyzes the NADPH-dependent rearrangement and reduction of 1-deoxy-D-xylulose-5-phosphate (DXP) to 2-C-methyl-D-erythritol 4-phosphate (MEP).</text>
</comment>
<feature type="binding site" evidence="9">
    <location>
        <position position="11"/>
    </location>
    <ligand>
        <name>NADPH</name>
        <dbReference type="ChEBI" id="CHEBI:57783"/>
    </ligand>
</feature>
<dbReference type="Pfam" id="PF08436">
    <property type="entry name" value="DXP_redisom_C"/>
    <property type="match status" value="1"/>
</dbReference>
<evidence type="ECO:0000259" key="11">
    <source>
        <dbReference type="Pfam" id="PF08436"/>
    </source>
</evidence>
<dbReference type="KEGG" id="gps:C427_4097"/>
<feature type="binding site" evidence="9">
    <location>
        <position position="182"/>
    </location>
    <ligand>
        <name>1-deoxy-D-xylulose 5-phosphate</name>
        <dbReference type="ChEBI" id="CHEBI:57792"/>
    </ligand>
</feature>
<keyword evidence="3 9" id="KW-0479">Metal-binding</keyword>
<evidence type="ECO:0000256" key="6">
    <source>
        <dbReference type="ARBA" id="ARBA00023211"/>
    </source>
</evidence>
<feature type="binding site" evidence="9">
    <location>
        <position position="152"/>
    </location>
    <ligand>
        <name>Mn(2+)</name>
        <dbReference type="ChEBI" id="CHEBI:29035"/>
    </ligand>
</feature>
<dbReference type="InterPro" id="IPR003821">
    <property type="entry name" value="DXP_reductoisomerase"/>
</dbReference>
<comment type="pathway">
    <text evidence="1 9">Isoprenoid biosynthesis; isopentenyl diphosphate biosynthesis via DXP pathway; isopentenyl diphosphate from 1-deoxy-D-xylulose 5-phosphate: step 1/6.</text>
</comment>
<evidence type="ECO:0000256" key="5">
    <source>
        <dbReference type="ARBA" id="ARBA00023002"/>
    </source>
</evidence>
<feature type="binding site" evidence="9">
    <location>
        <position position="152"/>
    </location>
    <ligand>
        <name>1-deoxy-D-xylulose 5-phosphate</name>
        <dbReference type="ChEBI" id="CHEBI:57792"/>
    </ligand>
</feature>
<dbReference type="PANTHER" id="PTHR30525:SF0">
    <property type="entry name" value="1-DEOXY-D-XYLULOSE 5-PHOSPHATE REDUCTOISOMERASE, CHLOROPLASTIC"/>
    <property type="match status" value="1"/>
</dbReference>
<dbReference type="Gene3D" id="3.40.50.720">
    <property type="entry name" value="NAD(P)-binding Rossmann-like Domain"/>
    <property type="match status" value="1"/>
</dbReference>
<feature type="binding site" evidence="9">
    <location>
        <position position="211"/>
    </location>
    <ligand>
        <name>NADPH</name>
        <dbReference type="ChEBI" id="CHEBI:57783"/>
    </ligand>
</feature>
<dbReference type="FunFam" id="3.40.50.720:FF:000045">
    <property type="entry name" value="1-deoxy-D-xylulose 5-phosphate reductoisomerase"/>
    <property type="match status" value="1"/>
</dbReference>
<evidence type="ECO:0000256" key="8">
    <source>
        <dbReference type="ARBA" id="ARBA00048543"/>
    </source>
</evidence>
<feature type="binding site" evidence="9">
    <location>
        <position position="218"/>
    </location>
    <ligand>
        <name>1-deoxy-D-xylulose 5-phosphate</name>
        <dbReference type="ChEBI" id="CHEBI:57792"/>
    </ligand>
</feature>
<dbReference type="SUPFAM" id="SSF55347">
    <property type="entry name" value="Glyceraldehyde-3-phosphate dehydrogenase-like, C-terminal domain"/>
    <property type="match status" value="1"/>
</dbReference>
<feature type="domain" description="DXP reductoisomerase C-terminal" evidence="12">
    <location>
        <begin position="267"/>
        <end position="383"/>
    </location>
</feature>
<evidence type="ECO:0000259" key="10">
    <source>
        <dbReference type="Pfam" id="PF02670"/>
    </source>
</evidence>
<comment type="catalytic activity">
    <reaction evidence="8">
        <text>2-C-methyl-D-erythritol 4-phosphate + NADP(+) = 1-deoxy-D-xylulose 5-phosphate + NADPH + H(+)</text>
        <dbReference type="Rhea" id="RHEA:13717"/>
        <dbReference type="ChEBI" id="CHEBI:15378"/>
        <dbReference type="ChEBI" id="CHEBI:57783"/>
        <dbReference type="ChEBI" id="CHEBI:57792"/>
        <dbReference type="ChEBI" id="CHEBI:58262"/>
        <dbReference type="ChEBI" id="CHEBI:58349"/>
        <dbReference type="EC" id="1.1.1.267"/>
    </reaction>
    <physiologicalReaction direction="right-to-left" evidence="8">
        <dbReference type="Rhea" id="RHEA:13719"/>
    </physiologicalReaction>
</comment>
<feature type="binding site" evidence="9">
    <location>
        <position position="151"/>
    </location>
    <ligand>
        <name>1-deoxy-D-xylulose 5-phosphate</name>
        <dbReference type="ChEBI" id="CHEBI:57792"/>
    </ligand>
</feature>
<dbReference type="UniPathway" id="UPA00056">
    <property type="reaction ID" value="UER00092"/>
</dbReference>
<dbReference type="SUPFAM" id="SSF69055">
    <property type="entry name" value="1-deoxy-D-xylulose-5-phosphate reductoisomerase, C-terminal domain"/>
    <property type="match status" value="1"/>
</dbReference>
<feature type="domain" description="1-deoxy-D-xylulose 5-phosphate reductoisomerase C-terminal" evidence="11">
    <location>
        <begin position="146"/>
        <end position="235"/>
    </location>
</feature>
<feature type="binding site" evidence="9">
    <location>
        <position position="38"/>
    </location>
    <ligand>
        <name>NADPH</name>
        <dbReference type="ChEBI" id="CHEBI:57783"/>
    </ligand>
</feature>
<dbReference type="PIRSF" id="PIRSF006205">
    <property type="entry name" value="Dxp_reductismrs"/>
    <property type="match status" value="1"/>
</dbReference>
<keyword evidence="13" id="KW-0413">Isomerase</keyword>
<feature type="binding site" evidence="9">
    <location>
        <position position="227"/>
    </location>
    <ligand>
        <name>Mn(2+)</name>
        <dbReference type="ChEBI" id="CHEBI:29035"/>
    </ligand>
</feature>
<dbReference type="PATRIC" id="fig|1129794.4.peg.4081"/>
<dbReference type="InterPro" id="IPR036169">
    <property type="entry name" value="DXPR_C_sf"/>
</dbReference>
<dbReference type="GO" id="GO:0016853">
    <property type="term" value="F:isomerase activity"/>
    <property type="evidence" value="ECO:0007669"/>
    <property type="project" value="UniProtKB-KW"/>
</dbReference>
<dbReference type="EMBL" id="CP003837">
    <property type="protein sequence ID" value="AGH46202.1"/>
    <property type="molecule type" value="Genomic_DNA"/>
</dbReference>
<dbReference type="HAMAP" id="MF_00183">
    <property type="entry name" value="DXP_reductoisom"/>
    <property type="match status" value="1"/>
</dbReference>
<evidence type="ECO:0000256" key="2">
    <source>
        <dbReference type="ARBA" id="ARBA00006825"/>
    </source>
</evidence>
<protein>
    <recommendedName>
        <fullName evidence="9">1-deoxy-D-xylulose 5-phosphate reductoisomerase</fullName>
        <shortName evidence="9">DXP reductoisomerase</shortName>
        <ecNumber evidence="9">1.1.1.267</ecNumber>
    </recommendedName>
    <alternativeName>
        <fullName evidence="9">1-deoxyxylulose-5-phosphate reductoisomerase</fullName>
    </alternativeName>
    <alternativeName>
        <fullName evidence="9">2-C-methyl-D-erythritol 4-phosphate synthase</fullName>
    </alternativeName>
</protein>
<keyword evidence="6 9" id="KW-0464">Manganese</keyword>
<keyword evidence="9" id="KW-0460">Magnesium</keyword>
<dbReference type="GO" id="GO:0070402">
    <property type="term" value="F:NADPH binding"/>
    <property type="evidence" value="ECO:0007669"/>
    <property type="project" value="InterPro"/>
</dbReference>
<accession>K6ZTP6</accession>
<dbReference type="AlphaFoldDB" id="K6ZTP6"/>
<evidence type="ECO:0000256" key="1">
    <source>
        <dbReference type="ARBA" id="ARBA00005094"/>
    </source>
</evidence>
<dbReference type="NCBIfam" id="NF009114">
    <property type="entry name" value="PRK12464.1"/>
    <property type="match status" value="1"/>
</dbReference>
<dbReference type="InterPro" id="IPR026877">
    <property type="entry name" value="DXPR_C"/>
</dbReference>
<feature type="binding site" evidence="9">
    <location>
        <position position="126"/>
    </location>
    <ligand>
        <name>NADPH</name>
        <dbReference type="ChEBI" id="CHEBI:57783"/>
    </ligand>
</feature>
<feature type="binding site" evidence="9">
    <location>
        <position position="10"/>
    </location>
    <ligand>
        <name>NADPH</name>
        <dbReference type="ChEBI" id="CHEBI:57783"/>
    </ligand>
</feature>
<feature type="binding site" evidence="9">
    <location>
        <position position="124"/>
    </location>
    <ligand>
        <name>NADPH</name>
        <dbReference type="ChEBI" id="CHEBI:57783"/>
    </ligand>
</feature>
<feature type="domain" description="1-deoxy-D-xylulose 5-phosphate reductoisomerase N-terminal" evidence="10">
    <location>
        <begin position="4"/>
        <end position="132"/>
    </location>
</feature>
<dbReference type="InterPro" id="IPR036291">
    <property type="entry name" value="NAD(P)-bd_dom_sf"/>
</dbReference>
<dbReference type="GO" id="GO:0030145">
    <property type="term" value="F:manganese ion binding"/>
    <property type="evidence" value="ECO:0007669"/>
    <property type="project" value="TreeGrafter"/>
</dbReference>
<dbReference type="NCBIfam" id="NF003938">
    <property type="entry name" value="PRK05447.1-1"/>
    <property type="match status" value="1"/>
</dbReference>
<dbReference type="InterPro" id="IPR013512">
    <property type="entry name" value="DXP_reductoisomerase_N"/>
</dbReference>
<dbReference type="GO" id="GO:0051484">
    <property type="term" value="P:isopentenyl diphosphate biosynthetic process, methylerythritol 4-phosphate pathway involved in terpenoid biosynthetic process"/>
    <property type="evidence" value="ECO:0007669"/>
    <property type="project" value="UniProtKB-ARBA"/>
</dbReference>
<dbReference type="STRING" id="1129794.C427_4097"/>
<keyword evidence="5 9" id="KW-0560">Oxidoreductase</keyword>
<dbReference type="Proteomes" id="UP000011864">
    <property type="component" value="Chromosome"/>
</dbReference>
<keyword evidence="4 9" id="KW-0521">NADP</keyword>
<name>K6ZTP6_9ALTE</name>
<evidence type="ECO:0000256" key="7">
    <source>
        <dbReference type="ARBA" id="ARBA00023229"/>
    </source>
</evidence>
<feature type="binding site" evidence="9">
    <location>
        <position position="150"/>
    </location>
    <ligand>
        <name>Mn(2+)</name>
        <dbReference type="ChEBI" id="CHEBI:29035"/>
    </ligand>
</feature>
<evidence type="ECO:0000256" key="3">
    <source>
        <dbReference type="ARBA" id="ARBA00022723"/>
    </source>
</evidence>
<feature type="binding site" evidence="9">
    <location>
        <position position="125"/>
    </location>
    <ligand>
        <name>1-deoxy-D-xylulose 5-phosphate</name>
        <dbReference type="ChEBI" id="CHEBI:57792"/>
    </ligand>
</feature>
<dbReference type="Pfam" id="PF02670">
    <property type="entry name" value="DXP_reductoisom"/>
    <property type="match status" value="1"/>
</dbReference>
<comment type="cofactor">
    <cofactor evidence="9">
        <name>Mg(2+)</name>
        <dbReference type="ChEBI" id="CHEBI:18420"/>
    </cofactor>
    <cofactor evidence="9">
        <name>Mn(2+)</name>
        <dbReference type="ChEBI" id="CHEBI:29035"/>
    </cofactor>
</comment>
<keyword evidence="14" id="KW-1185">Reference proteome</keyword>
<feature type="binding site" evidence="9">
    <location>
        <position position="205"/>
    </location>
    <ligand>
        <name>1-deoxy-D-xylulose 5-phosphate</name>
        <dbReference type="ChEBI" id="CHEBI:57792"/>
    </ligand>
</feature>
<comment type="caution">
    <text evidence="9">Lacks conserved residue(s) required for the propagation of feature annotation.</text>
</comment>
<evidence type="ECO:0000313" key="14">
    <source>
        <dbReference type="Proteomes" id="UP000011864"/>
    </source>
</evidence>
<dbReference type="NCBIfam" id="TIGR00243">
    <property type="entry name" value="Dxr"/>
    <property type="match status" value="1"/>
</dbReference>
<dbReference type="RefSeq" id="WP_007641205.1">
    <property type="nucleotide sequence ID" value="NC_020514.1"/>
</dbReference>
<evidence type="ECO:0000259" key="12">
    <source>
        <dbReference type="Pfam" id="PF13288"/>
    </source>
</evidence>
<dbReference type="EC" id="1.1.1.267" evidence="9"/>
<proteinExistence type="inferred from homology"/>
<dbReference type="InterPro" id="IPR013644">
    <property type="entry name" value="DXP_reductoisomerase_C"/>
</dbReference>
<organism evidence="13 14">
    <name type="scientific">Paraglaciecola psychrophila 170</name>
    <dbReference type="NCBI Taxonomy" id="1129794"/>
    <lineage>
        <taxon>Bacteria</taxon>
        <taxon>Pseudomonadati</taxon>
        <taxon>Pseudomonadota</taxon>
        <taxon>Gammaproteobacteria</taxon>
        <taxon>Alteromonadales</taxon>
        <taxon>Alteromonadaceae</taxon>
        <taxon>Paraglaciecola</taxon>
    </lineage>
</organism>